<dbReference type="Pfam" id="PF12704">
    <property type="entry name" value="MacB_PCD"/>
    <property type="match status" value="1"/>
</dbReference>
<reference evidence="10 11" key="1">
    <citation type="journal article" date="2016" name="Nat. Commun.">
        <title>Thousands of microbial genomes shed light on interconnected biogeochemical processes in an aquifer system.</title>
        <authorList>
            <person name="Anantharaman K."/>
            <person name="Brown C.T."/>
            <person name="Hug L.A."/>
            <person name="Sharon I."/>
            <person name="Castelle C.J."/>
            <person name="Probst A.J."/>
            <person name="Thomas B.C."/>
            <person name="Singh A."/>
            <person name="Wilkins M.J."/>
            <person name="Karaoz U."/>
            <person name="Brodie E.L."/>
            <person name="Williams K.H."/>
            <person name="Hubbard S.S."/>
            <person name="Banfield J.F."/>
        </authorList>
    </citation>
    <scope>NUCLEOTIDE SEQUENCE [LARGE SCALE GENOMIC DNA]</scope>
</reference>
<evidence type="ECO:0000256" key="1">
    <source>
        <dbReference type="ARBA" id="ARBA00004651"/>
    </source>
</evidence>
<evidence type="ECO:0008006" key="12">
    <source>
        <dbReference type="Google" id="ProtNLM"/>
    </source>
</evidence>
<dbReference type="Pfam" id="PF02687">
    <property type="entry name" value="FtsX"/>
    <property type="match status" value="1"/>
</dbReference>
<feature type="transmembrane region" description="Helical" evidence="7">
    <location>
        <begin position="339"/>
        <end position="361"/>
    </location>
</feature>
<comment type="caution">
    <text evidence="10">The sequence shown here is derived from an EMBL/GenBank/DDBJ whole genome shotgun (WGS) entry which is preliminary data.</text>
</comment>
<keyword evidence="4 7" id="KW-1133">Transmembrane helix</keyword>
<feature type="domain" description="MacB-like periplasmic core" evidence="9">
    <location>
        <begin position="21"/>
        <end position="249"/>
    </location>
</feature>
<evidence type="ECO:0000256" key="4">
    <source>
        <dbReference type="ARBA" id="ARBA00022989"/>
    </source>
</evidence>
<dbReference type="STRING" id="1802223.A2358_03985"/>
<evidence type="ECO:0000259" key="9">
    <source>
        <dbReference type="Pfam" id="PF12704"/>
    </source>
</evidence>
<evidence type="ECO:0000313" key="10">
    <source>
        <dbReference type="EMBL" id="OGZ79115.1"/>
    </source>
</evidence>
<proteinExistence type="inferred from homology"/>
<keyword evidence="3 7" id="KW-0812">Transmembrane</keyword>
<protein>
    <recommendedName>
        <fullName evidence="12">Multidrug ABC transporter substrate-binding protein</fullName>
    </recommendedName>
</protein>
<dbReference type="InterPro" id="IPR003838">
    <property type="entry name" value="ABC3_permease_C"/>
</dbReference>
<dbReference type="Proteomes" id="UP000178650">
    <property type="component" value="Unassembled WGS sequence"/>
</dbReference>
<dbReference type="InterPro" id="IPR050250">
    <property type="entry name" value="Macrolide_Exporter_MacB"/>
</dbReference>
<comment type="subcellular location">
    <subcellularLocation>
        <location evidence="1">Cell membrane</location>
        <topology evidence="1">Multi-pass membrane protein</topology>
    </subcellularLocation>
</comment>
<dbReference type="PANTHER" id="PTHR30572">
    <property type="entry name" value="MEMBRANE COMPONENT OF TRANSPORTER-RELATED"/>
    <property type="match status" value="1"/>
</dbReference>
<evidence type="ECO:0000256" key="7">
    <source>
        <dbReference type="SAM" id="Phobius"/>
    </source>
</evidence>
<dbReference type="EMBL" id="MHPJ01000009">
    <property type="protein sequence ID" value="OGZ79115.1"/>
    <property type="molecule type" value="Genomic_DNA"/>
</dbReference>
<evidence type="ECO:0000313" key="11">
    <source>
        <dbReference type="Proteomes" id="UP000178650"/>
    </source>
</evidence>
<dbReference type="InterPro" id="IPR025857">
    <property type="entry name" value="MacB_PCD"/>
</dbReference>
<evidence type="ECO:0000256" key="3">
    <source>
        <dbReference type="ARBA" id="ARBA00022692"/>
    </source>
</evidence>
<dbReference type="PANTHER" id="PTHR30572:SF4">
    <property type="entry name" value="ABC TRANSPORTER PERMEASE YTRF"/>
    <property type="match status" value="1"/>
</dbReference>
<dbReference type="GO" id="GO:0005886">
    <property type="term" value="C:plasma membrane"/>
    <property type="evidence" value="ECO:0007669"/>
    <property type="project" value="UniProtKB-SubCell"/>
</dbReference>
<accession>A0A1G2IWB2</accession>
<comment type="similarity">
    <text evidence="6">Belongs to the ABC-4 integral membrane protein family.</text>
</comment>
<feature type="domain" description="ABC3 transporter permease C-terminal" evidence="8">
    <location>
        <begin position="290"/>
        <end position="403"/>
    </location>
</feature>
<evidence type="ECO:0000256" key="6">
    <source>
        <dbReference type="ARBA" id="ARBA00038076"/>
    </source>
</evidence>
<keyword evidence="2" id="KW-1003">Cell membrane</keyword>
<gene>
    <name evidence="10" type="ORF">A2358_03985</name>
</gene>
<evidence type="ECO:0000259" key="8">
    <source>
        <dbReference type="Pfam" id="PF02687"/>
    </source>
</evidence>
<feature type="transmembrane region" description="Helical" evidence="7">
    <location>
        <begin position="373"/>
        <end position="393"/>
    </location>
</feature>
<dbReference type="GO" id="GO:0022857">
    <property type="term" value="F:transmembrane transporter activity"/>
    <property type="evidence" value="ECO:0007669"/>
    <property type="project" value="TreeGrafter"/>
</dbReference>
<keyword evidence="5 7" id="KW-0472">Membrane</keyword>
<dbReference type="AlphaFoldDB" id="A0A1G2IWB2"/>
<organism evidence="10 11">
    <name type="scientific">Candidatus Staskawiczbacteria bacterium RIFOXYB1_FULL_37_44</name>
    <dbReference type="NCBI Taxonomy" id="1802223"/>
    <lineage>
        <taxon>Bacteria</taxon>
        <taxon>Candidatus Staskawicziibacteriota</taxon>
    </lineage>
</organism>
<feature type="transmembrane region" description="Helical" evidence="7">
    <location>
        <begin position="284"/>
        <end position="308"/>
    </location>
</feature>
<sequence length="410" mass="43793">MKIIDILEETFLALLSNKARTGLTILGIVIGISSVIVMVSVGQGATLSIQASIESTGSNLLMITPGVARNIGYSARSAGGTAQSLTIDDADAIANEVSSVIYMTPQVTGRYQVVYKGNNTNTSVIGTGDTYPFVRNLSIDKGNFITTQDVENTTKVAVIGPTVVIDLFGPDAVADDVIGQTIKINKIEFKVIGVTKTKGGTGFQNQDDRIYIPYTVSQRYFSGNKYLSEIDLQISSSDLMTSAQNEVTSLLLARHNIADSTSADFTVQNQSDILSSISSVSQTLTILLGAIAGISLLVGGIGIMNMMLTTITERTREIGLRKAIGAKAKDITTQFLTEAVVLTFSGGVVGVFLGWIISWGIKYFNLYQTQVSFFSVLLAVAVSAAIGIIFGYYPAKRAAKLNPIEALRYE</sequence>
<feature type="transmembrane region" description="Helical" evidence="7">
    <location>
        <begin position="21"/>
        <end position="42"/>
    </location>
</feature>
<name>A0A1G2IWB2_9BACT</name>
<evidence type="ECO:0000256" key="5">
    <source>
        <dbReference type="ARBA" id="ARBA00023136"/>
    </source>
</evidence>
<evidence type="ECO:0000256" key="2">
    <source>
        <dbReference type="ARBA" id="ARBA00022475"/>
    </source>
</evidence>